<dbReference type="PANTHER" id="PTHR42949">
    <property type="entry name" value="ANAEROBIC GLYCEROL-3-PHOSPHATE DEHYDROGENASE SUBUNIT B"/>
    <property type="match status" value="1"/>
</dbReference>
<dbReference type="Pfam" id="PF12831">
    <property type="entry name" value="FAD_oxidored"/>
    <property type="match status" value="1"/>
</dbReference>
<dbReference type="PANTHER" id="PTHR42949:SF3">
    <property type="entry name" value="ANAEROBIC GLYCEROL-3-PHOSPHATE DEHYDROGENASE SUBUNIT B"/>
    <property type="match status" value="1"/>
</dbReference>
<evidence type="ECO:0000256" key="1">
    <source>
        <dbReference type="ARBA" id="ARBA00023002"/>
    </source>
</evidence>
<protein>
    <submittedName>
        <fullName evidence="3">FAD-dependent oxidoreductase</fullName>
    </submittedName>
</protein>
<evidence type="ECO:0000256" key="2">
    <source>
        <dbReference type="SAM" id="MobiDB-lite"/>
    </source>
</evidence>
<accession>A0ABN1UC82</accession>
<dbReference type="InterPro" id="IPR051691">
    <property type="entry name" value="Metab_Enz_Cyan_OpOx_G3PDH"/>
</dbReference>
<dbReference type="RefSeq" id="WP_343906727.1">
    <property type="nucleotide sequence ID" value="NZ_BAAAJE010000006.1"/>
</dbReference>
<dbReference type="PRINTS" id="PR00411">
    <property type="entry name" value="PNDRDTASEI"/>
</dbReference>
<dbReference type="PRINTS" id="PR00368">
    <property type="entry name" value="FADPNR"/>
</dbReference>
<dbReference type="Pfam" id="PF13510">
    <property type="entry name" value="Fer2_4"/>
    <property type="match status" value="1"/>
</dbReference>
<keyword evidence="1" id="KW-0560">Oxidoreductase</keyword>
<dbReference type="Gene3D" id="3.50.50.60">
    <property type="entry name" value="FAD/NAD(P)-binding domain"/>
    <property type="match status" value="3"/>
</dbReference>
<evidence type="ECO:0000313" key="3">
    <source>
        <dbReference type="EMBL" id="GAA1134680.1"/>
    </source>
</evidence>
<dbReference type="SUPFAM" id="SSF54292">
    <property type="entry name" value="2Fe-2S ferredoxin-like"/>
    <property type="match status" value="1"/>
</dbReference>
<dbReference type="Gene3D" id="3.10.20.440">
    <property type="entry name" value="2Fe-2S iron-sulphur cluster binding domain, sarcosine oxidase, alpha subunit, N-terminal domain"/>
    <property type="match status" value="1"/>
</dbReference>
<name>A0ABN1UC82_9ACTN</name>
<dbReference type="Proteomes" id="UP001499979">
    <property type="component" value="Unassembled WGS sequence"/>
</dbReference>
<dbReference type="InterPro" id="IPR036188">
    <property type="entry name" value="FAD/NAD-bd_sf"/>
</dbReference>
<reference evidence="3 4" key="1">
    <citation type="journal article" date="2019" name="Int. J. Syst. Evol. Microbiol.">
        <title>The Global Catalogue of Microorganisms (GCM) 10K type strain sequencing project: providing services to taxonomists for standard genome sequencing and annotation.</title>
        <authorList>
            <consortium name="The Broad Institute Genomics Platform"/>
            <consortium name="The Broad Institute Genome Sequencing Center for Infectious Disease"/>
            <person name="Wu L."/>
            <person name="Ma J."/>
        </authorList>
    </citation>
    <scope>NUCLEOTIDE SEQUENCE [LARGE SCALE GENOMIC DNA]</scope>
    <source>
        <strain evidence="3 4">JCM 11813</strain>
    </source>
</reference>
<sequence length="460" mass="47839">MTSAHPDESVAFTFEGRTLSARPGQSIASAILQSGTPVLTRSFKYRRPRGYTCGYDICGNCPVTVNGLPGVTSCTTPVRGGEVVRRERGWPSTDRDLLRATDLLVRFVPAGFQFRLFRSRPRLAHLAEKVMARIAGAGRFPTPQAARAVRTRTEVDAADVLVVGGGLSGCAAALGAAGSGSSVTLVHPGPLGGRANARDSVVTYDQETAPAAELAGRLASAVLAHRDIRVVDGRVMSYFETGLIPVVADGLVLECRPKHLVVATGSYDVPGLFPGNDKPGVVLADGVSRLLRVDRVVPWRRAVVMTDGDRGSALADQLERAGVEVVAIVVQEGVGDPSEPRPGSAGRQADGDRVLRGTVRAARGARALRAVDVEVEGRVRTIRADLLCVALAPRPANDLALQQQYVAAGTPQAVVGGWAGADLSASTPGLSVVGSAAGWTSEDPDRARAVGAAAGSGQGK</sequence>
<evidence type="ECO:0000313" key="4">
    <source>
        <dbReference type="Proteomes" id="UP001499979"/>
    </source>
</evidence>
<gene>
    <name evidence="3" type="ORF">GCM10009606_13590</name>
</gene>
<feature type="region of interest" description="Disordered" evidence="2">
    <location>
        <begin position="436"/>
        <end position="460"/>
    </location>
</feature>
<dbReference type="InterPro" id="IPR036010">
    <property type="entry name" value="2Fe-2S_ferredoxin-like_sf"/>
</dbReference>
<comment type="caution">
    <text evidence="3">The sequence shown here is derived from an EMBL/GenBank/DDBJ whole genome shotgun (WGS) entry which is preliminary data.</text>
</comment>
<dbReference type="InterPro" id="IPR042204">
    <property type="entry name" value="2Fe-2S-bd_N"/>
</dbReference>
<organism evidence="3 4">
    <name type="scientific">Nocardioides aquiterrae</name>
    <dbReference type="NCBI Taxonomy" id="203799"/>
    <lineage>
        <taxon>Bacteria</taxon>
        <taxon>Bacillati</taxon>
        <taxon>Actinomycetota</taxon>
        <taxon>Actinomycetes</taxon>
        <taxon>Propionibacteriales</taxon>
        <taxon>Nocardioidaceae</taxon>
        <taxon>Nocardioides</taxon>
    </lineage>
</organism>
<dbReference type="EMBL" id="BAAAJE010000006">
    <property type="protein sequence ID" value="GAA1134680.1"/>
    <property type="molecule type" value="Genomic_DNA"/>
</dbReference>
<keyword evidence="4" id="KW-1185">Reference proteome</keyword>
<proteinExistence type="predicted"/>
<dbReference type="SUPFAM" id="SSF51905">
    <property type="entry name" value="FAD/NAD(P)-binding domain"/>
    <property type="match status" value="1"/>
</dbReference>